<comment type="caution">
    <text evidence="1">The sequence shown here is derived from an EMBL/GenBank/DDBJ whole genome shotgun (WGS) entry which is preliminary data.</text>
</comment>
<name>A0A443PFH1_9MAGN</name>
<reference evidence="1 2" key="1">
    <citation type="journal article" date="2019" name="Nat. Plants">
        <title>Stout camphor tree genome fills gaps in understanding of flowering plant genome evolution.</title>
        <authorList>
            <person name="Chaw S.M."/>
            <person name="Liu Y.C."/>
            <person name="Wu Y.W."/>
            <person name="Wang H.Y."/>
            <person name="Lin C.I."/>
            <person name="Wu C.S."/>
            <person name="Ke H.M."/>
            <person name="Chang L.Y."/>
            <person name="Hsu C.Y."/>
            <person name="Yang H.T."/>
            <person name="Sudianto E."/>
            <person name="Hsu M.H."/>
            <person name="Wu K.P."/>
            <person name="Wang L.N."/>
            <person name="Leebens-Mack J.H."/>
            <person name="Tsai I.J."/>
        </authorList>
    </citation>
    <scope>NUCLEOTIDE SEQUENCE [LARGE SCALE GENOMIC DNA]</scope>
    <source>
        <strain evidence="2">cv. Chaw 1501</strain>
        <tissue evidence="1">Young leaves</tissue>
    </source>
</reference>
<keyword evidence="2" id="KW-1185">Reference proteome</keyword>
<protein>
    <submittedName>
        <fullName evidence="1">Uncharacterized protein</fullName>
    </submittedName>
</protein>
<dbReference type="AlphaFoldDB" id="A0A443PFH1"/>
<organism evidence="1 2">
    <name type="scientific">Cinnamomum micranthum f. kanehirae</name>
    <dbReference type="NCBI Taxonomy" id="337451"/>
    <lineage>
        <taxon>Eukaryota</taxon>
        <taxon>Viridiplantae</taxon>
        <taxon>Streptophyta</taxon>
        <taxon>Embryophyta</taxon>
        <taxon>Tracheophyta</taxon>
        <taxon>Spermatophyta</taxon>
        <taxon>Magnoliopsida</taxon>
        <taxon>Magnoliidae</taxon>
        <taxon>Laurales</taxon>
        <taxon>Lauraceae</taxon>
        <taxon>Cinnamomum</taxon>
    </lineage>
</organism>
<evidence type="ECO:0000313" key="2">
    <source>
        <dbReference type="Proteomes" id="UP000283530"/>
    </source>
</evidence>
<accession>A0A443PFH1</accession>
<proteinExistence type="predicted"/>
<sequence>MPACGAGKYLYGSICTILSREGCSPHMILSLWKLNPVMQDNRIDIDDSDKALSRPKVNHHALIPAVI</sequence>
<dbReference type="EMBL" id="QPKB01000007">
    <property type="protein sequence ID" value="RWR89484.1"/>
    <property type="molecule type" value="Genomic_DNA"/>
</dbReference>
<evidence type="ECO:0000313" key="1">
    <source>
        <dbReference type="EMBL" id="RWR89484.1"/>
    </source>
</evidence>
<gene>
    <name evidence="1" type="ORF">CKAN_01854100</name>
</gene>
<dbReference type="Proteomes" id="UP000283530">
    <property type="component" value="Unassembled WGS sequence"/>
</dbReference>